<keyword evidence="7" id="KW-0235">DNA replication</keyword>
<proteinExistence type="inferred from homology"/>
<accession>A0ABZ0QPJ6</accession>
<dbReference type="EMBL" id="CP132508">
    <property type="protein sequence ID" value="WPD19405.1"/>
    <property type="molecule type" value="Genomic_DNA"/>
</dbReference>
<evidence type="ECO:0000256" key="6">
    <source>
        <dbReference type="ARBA" id="ARBA00022695"/>
    </source>
</evidence>
<dbReference type="CDD" id="cd12113">
    <property type="entry name" value="PHP_PolIIIA_DnaE3"/>
    <property type="match status" value="1"/>
</dbReference>
<dbReference type="PANTHER" id="PTHR32294:SF0">
    <property type="entry name" value="DNA POLYMERASE III SUBUNIT ALPHA"/>
    <property type="match status" value="1"/>
</dbReference>
<feature type="compositionally biased region" description="Low complexity" evidence="11">
    <location>
        <begin position="1081"/>
        <end position="1090"/>
    </location>
</feature>
<dbReference type="Proteomes" id="UP001304683">
    <property type="component" value="Chromosome"/>
</dbReference>
<evidence type="ECO:0000313" key="14">
    <source>
        <dbReference type="Proteomes" id="UP001304683"/>
    </source>
</evidence>
<evidence type="ECO:0000256" key="8">
    <source>
        <dbReference type="ARBA" id="ARBA00022932"/>
    </source>
</evidence>
<dbReference type="RefSeq" id="WP_318750940.1">
    <property type="nucleotide sequence ID" value="NZ_CP132508.1"/>
</dbReference>
<dbReference type="Gene3D" id="1.10.10.1600">
    <property type="entry name" value="Bacterial DNA polymerase III alpha subunit, thumb domain"/>
    <property type="match status" value="1"/>
</dbReference>
<evidence type="ECO:0000256" key="9">
    <source>
        <dbReference type="ARBA" id="ARBA00025611"/>
    </source>
</evidence>
<dbReference type="InterPro" id="IPR029460">
    <property type="entry name" value="DNAPol_HHH"/>
</dbReference>
<dbReference type="InterPro" id="IPR004365">
    <property type="entry name" value="NA-bd_OB_tRNA"/>
</dbReference>
<keyword evidence="6 13" id="KW-0548">Nucleotidyltransferase</keyword>
<dbReference type="Gene3D" id="1.10.150.870">
    <property type="match status" value="1"/>
</dbReference>
<evidence type="ECO:0000256" key="7">
    <source>
        <dbReference type="ARBA" id="ARBA00022705"/>
    </source>
</evidence>
<keyword evidence="14" id="KW-1185">Reference proteome</keyword>
<dbReference type="InterPro" id="IPR003141">
    <property type="entry name" value="Pol/His_phosphatase_N"/>
</dbReference>
<evidence type="ECO:0000256" key="5">
    <source>
        <dbReference type="ARBA" id="ARBA00022679"/>
    </source>
</evidence>
<dbReference type="InterPro" id="IPR040982">
    <property type="entry name" value="DNA_pol3_finger"/>
</dbReference>
<dbReference type="InterPro" id="IPR041931">
    <property type="entry name" value="DNA_pol3_alpha_thumb_dom"/>
</dbReference>
<comment type="similarity">
    <text evidence="2">Belongs to the DNA polymerase type-C family. DnaE subfamily.</text>
</comment>
<evidence type="ECO:0000256" key="2">
    <source>
        <dbReference type="ARBA" id="ARBA00009496"/>
    </source>
</evidence>
<keyword evidence="5 13" id="KW-0808">Transferase</keyword>
<feature type="compositionally biased region" description="Gly residues" evidence="11">
    <location>
        <begin position="1030"/>
        <end position="1066"/>
    </location>
</feature>
<dbReference type="Pfam" id="PF01336">
    <property type="entry name" value="tRNA_anti-codon"/>
    <property type="match status" value="1"/>
</dbReference>
<dbReference type="InterPro" id="IPR012340">
    <property type="entry name" value="NA-bd_OB-fold"/>
</dbReference>
<dbReference type="Gene3D" id="2.40.50.140">
    <property type="entry name" value="Nucleic acid-binding proteins"/>
    <property type="match status" value="1"/>
</dbReference>
<evidence type="ECO:0000313" key="13">
    <source>
        <dbReference type="EMBL" id="WPD19405.1"/>
    </source>
</evidence>
<protein>
    <recommendedName>
        <fullName evidence="4">DNA polymerase III subunit alpha</fullName>
        <ecNumber evidence="3">2.7.7.7</ecNumber>
    </recommendedName>
</protein>
<dbReference type="Gene3D" id="3.20.20.140">
    <property type="entry name" value="Metal-dependent hydrolases"/>
    <property type="match status" value="1"/>
</dbReference>
<organism evidence="13 14">
    <name type="scientific">Thermaerobacter composti</name>
    <dbReference type="NCBI Taxonomy" id="554949"/>
    <lineage>
        <taxon>Bacteria</taxon>
        <taxon>Bacillati</taxon>
        <taxon>Bacillota</taxon>
        <taxon>Clostridia</taxon>
        <taxon>Eubacteriales</taxon>
        <taxon>Clostridiales Family XVII. Incertae Sedis</taxon>
        <taxon>Thermaerobacter</taxon>
    </lineage>
</organism>
<feature type="compositionally biased region" description="Gly residues" evidence="11">
    <location>
        <begin position="610"/>
        <end position="633"/>
    </location>
</feature>
<evidence type="ECO:0000259" key="12">
    <source>
        <dbReference type="SMART" id="SM00481"/>
    </source>
</evidence>
<dbReference type="EC" id="2.7.7.7" evidence="3"/>
<feature type="domain" description="Polymerase/histidinol phosphatase N-terminal" evidence="12">
    <location>
        <begin position="5"/>
        <end position="72"/>
    </location>
</feature>
<dbReference type="SMART" id="SM00481">
    <property type="entry name" value="POLIIIAc"/>
    <property type="match status" value="1"/>
</dbReference>
<dbReference type="Pfam" id="PF02811">
    <property type="entry name" value="PHP"/>
    <property type="match status" value="1"/>
</dbReference>
<comment type="function">
    <text evidence="9">DNA polymerase III is a complex, multichain enzyme responsible for most of the replicative synthesis in bacteria. This DNA polymerase also exhibits 3' to 5' exonuclease activity. The alpha chain is the DNA polymerase.</text>
</comment>
<feature type="compositionally biased region" description="Low complexity" evidence="11">
    <location>
        <begin position="577"/>
        <end position="609"/>
    </location>
</feature>
<dbReference type="SUPFAM" id="SSF89550">
    <property type="entry name" value="PHP domain-like"/>
    <property type="match status" value="1"/>
</dbReference>
<reference evidence="13 14" key="1">
    <citation type="submission" date="2023-08" db="EMBL/GenBank/DDBJ databases">
        <title>Genome sequence of Thermaerobacter compostii strain Ins1, a spore-forming filamentous bacterium isolated from a deep geothermal reservoir.</title>
        <authorList>
            <person name="Bregnard D."/>
            <person name="Gonzalez D."/>
            <person name="Junier P."/>
        </authorList>
    </citation>
    <scope>NUCLEOTIDE SEQUENCE [LARGE SCALE GENOMIC DNA]</scope>
    <source>
        <strain evidence="13 14">Ins1</strain>
    </source>
</reference>
<dbReference type="InterPro" id="IPR016195">
    <property type="entry name" value="Pol/histidinol_Pase-like"/>
</dbReference>
<name>A0ABZ0QPJ6_9FIRM</name>
<dbReference type="NCBIfam" id="TIGR00594">
    <property type="entry name" value="polc"/>
    <property type="match status" value="2"/>
</dbReference>
<comment type="subcellular location">
    <subcellularLocation>
        <location evidence="1">Cytoplasm</location>
    </subcellularLocation>
</comment>
<dbReference type="InterPro" id="IPR011708">
    <property type="entry name" value="DNA_pol3_alpha_NTPase_dom"/>
</dbReference>
<dbReference type="GO" id="GO:0003887">
    <property type="term" value="F:DNA-directed DNA polymerase activity"/>
    <property type="evidence" value="ECO:0007669"/>
    <property type="project" value="UniProtKB-EC"/>
</dbReference>
<comment type="catalytic activity">
    <reaction evidence="10">
        <text>DNA(n) + a 2'-deoxyribonucleoside 5'-triphosphate = DNA(n+1) + diphosphate</text>
        <dbReference type="Rhea" id="RHEA:22508"/>
        <dbReference type="Rhea" id="RHEA-COMP:17339"/>
        <dbReference type="Rhea" id="RHEA-COMP:17340"/>
        <dbReference type="ChEBI" id="CHEBI:33019"/>
        <dbReference type="ChEBI" id="CHEBI:61560"/>
        <dbReference type="ChEBI" id="CHEBI:173112"/>
        <dbReference type="EC" id="2.7.7.7"/>
    </reaction>
</comment>
<evidence type="ECO:0000256" key="1">
    <source>
        <dbReference type="ARBA" id="ARBA00004496"/>
    </source>
</evidence>
<evidence type="ECO:0000256" key="4">
    <source>
        <dbReference type="ARBA" id="ARBA00019114"/>
    </source>
</evidence>
<evidence type="ECO:0000256" key="11">
    <source>
        <dbReference type="SAM" id="MobiDB-lite"/>
    </source>
</evidence>
<dbReference type="Pfam" id="PF17657">
    <property type="entry name" value="DNA_pol3_finger"/>
    <property type="match status" value="1"/>
</dbReference>
<evidence type="ECO:0000256" key="10">
    <source>
        <dbReference type="ARBA" id="ARBA00049244"/>
    </source>
</evidence>
<sequence>MQPFVHLHVHSEYSLLDGAARVGELAARAAELGMPALALTDHGVMYGAIDFYKACKQHGIKPIIGCELYLARRTRHDREPKVDDQSYHLLALAQDETGYRNLIKIVSRAYAEGFYYKPRADKELLAEHSEGLIVTSGCIGSEIPRLLLEGRDEEALRAVRWYLEVFGDRFYFEIQDHGLPEERRAYARILELARRFDVPVVATNDVHYLHREDAAAHEVLLCIQTGKTLDDPSRMRFEGSEFYLKSPEEMAAVFRDVPEALANTVKLAERCELEFEFGRFLLPHYEVPEGHDAASYLRYLCETKLPERYPDAGSEVWDRLNHELEVITRMGYPAYFLIVWDFVDYARRNGIAVGPGRGSAAGSLVAYVLGITDIDPLRYNLLFERFLNPERVTMPDIDIDFDDHRRDEVIDYVVRKYGRDRVAQIITFGRMLARAVIRDVGRVMGLPYGEVDKIAKMVPAQLGITLDQALEASPELRQAYEQQPVVRQLVDMARKLEGMPRHASVHAAGVVIGRDPLMEHVPLQRMQDGSTVTQFPMTTLEELGLLKMDFLGLRTLHVIQETEALINATGARDVLADEPGPGAAGPGHSPAGDADSGAAGDAAGRPTGDPGSGPMGDGGGPTGGAGNGLTGGGGRRRGEGAGPRRAAGSDPAHGLAVAARGPATAGDGPTPTAPARPFRVKDIPLDDRATFEAMSRGETAAMFQVESSGFTQMLRSLKPSSIEDLIAAVALFRPGPLGSGMVDDFIKRKHGQVPVEYPHPWLEPILKETYGTIVYQEQVMQIASVMAGFTLGEADLLRRAMGKKKPEEMQKQREKFLAGAAAKGIDRQLAERIFDLMEYFAGYGFNKSHSAAYGYLAYVTAYLKTHYPAPYMAATLSSVMSNADRVAEYIGECRRLGIPVLPPDINESQARFTVVPDPRGPGGQAIRYGLAAVKNVGFGAIESIVAAREAGGPFRSLDDFCRRVDLRQVNRRALESLIKAGAFDCLGHPRARLLAGLEEVMERAQRWQRERETGQVSLLDLTAALAGAGSATGGRQGAAAGTGGGPGAATGGPVGRDGAAPAGGRGRNAAAGAGSSGRTGPGQAAVDGATGAAGDGATGSSAVAPAGSNGPVADAAAALWGDDVTPLPPVDEWPPNRKLAMEKEVLGLYLSGHPLAHYERELARRVTATTRQLAEREDGARVQVGGLVQGVRRITTRGGELMAFVQLEDLEGSVEVVVFPRTYAEAAEALQEDAVVVVRGRVDRREEEEPPKVVAEAIWPLVTGKRLVVALPAGGDAEAVEGVLAQVRGACQRYPGTSPVVLVFPGRQHALQVDAQYWVTPRPELLQDLARVVGDDGFYLDDH</sequence>
<feature type="region of interest" description="Disordered" evidence="11">
    <location>
        <begin position="576"/>
        <end position="679"/>
    </location>
</feature>
<evidence type="ECO:0000256" key="3">
    <source>
        <dbReference type="ARBA" id="ARBA00012417"/>
    </source>
</evidence>
<dbReference type="PANTHER" id="PTHR32294">
    <property type="entry name" value="DNA POLYMERASE III SUBUNIT ALPHA"/>
    <property type="match status" value="1"/>
</dbReference>
<dbReference type="Pfam" id="PF14579">
    <property type="entry name" value="HHH_6"/>
    <property type="match status" value="1"/>
</dbReference>
<dbReference type="InterPro" id="IPR004013">
    <property type="entry name" value="PHP_dom"/>
</dbReference>
<dbReference type="InterPro" id="IPR004805">
    <property type="entry name" value="DnaE2/DnaE/PolC"/>
</dbReference>
<keyword evidence="8" id="KW-0239">DNA-directed DNA polymerase</keyword>
<feature type="region of interest" description="Disordered" evidence="11">
    <location>
        <begin position="1030"/>
        <end position="1108"/>
    </location>
</feature>
<dbReference type="CDD" id="cd04485">
    <property type="entry name" value="DnaE_OBF"/>
    <property type="match status" value="1"/>
</dbReference>
<dbReference type="Pfam" id="PF07733">
    <property type="entry name" value="DNA_pol3_alpha"/>
    <property type="match status" value="1"/>
</dbReference>
<gene>
    <name evidence="13" type="primary">dnaE</name>
    <name evidence="13" type="ORF">Q5761_01660</name>
</gene>